<dbReference type="GO" id="GO:0006171">
    <property type="term" value="P:cAMP biosynthetic process"/>
    <property type="evidence" value="ECO:0007669"/>
    <property type="project" value="TreeGrafter"/>
</dbReference>
<reference evidence="4 5" key="1">
    <citation type="submission" date="2019-11" db="EMBL/GenBank/DDBJ databases">
        <title>Comparative genomics of hydrocarbon-degrading Desulfosarcina strains.</title>
        <authorList>
            <person name="Watanabe M."/>
            <person name="Kojima H."/>
            <person name="Fukui M."/>
        </authorList>
    </citation>
    <scope>NUCLEOTIDE SEQUENCE [LARGE SCALE GENOMIC DNA]</scope>
    <source>
        <strain evidence="4 5">PP31</strain>
    </source>
</reference>
<evidence type="ECO:0000313" key="5">
    <source>
        <dbReference type="Proteomes" id="UP000427769"/>
    </source>
</evidence>
<dbReference type="RefSeq" id="WP_155306892.1">
    <property type="nucleotide sequence ID" value="NZ_AP021875.1"/>
</dbReference>
<keyword evidence="1" id="KW-0802">TPR repeat</keyword>
<feature type="repeat" description="TPR" evidence="1">
    <location>
        <begin position="531"/>
        <end position="564"/>
    </location>
</feature>
<feature type="repeat" description="TPR" evidence="1">
    <location>
        <begin position="462"/>
        <end position="495"/>
    </location>
</feature>
<dbReference type="GO" id="GO:0004016">
    <property type="term" value="F:adenylate cyclase activity"/>
    <property type="evidence" value="ECO:0007669"/>
    <property type="project" value="UniProtKB-ARBA"/>
</dbReference>
<dbReference type="PROSITE" id="PS50005">
    <property type="entry name" value="TPR"/>
    <property type="match status" value="3"/>
</dbReference>
<evidence type="ECO:0000259" key="3">
    <source>
        <dbReference type="PROSITE" id="PS50125"/>
    </source>
</evidence>
<accession>A0A5K7ZBU8</accession>
<dbReference type="InterPro" id="IPR001054">
    <property type="entry name" value="A/G_cyclase"/>
</dbReference>
<dbReference type="SUPFAM" id="SSF48452">
    <property type="entry name" value="TPR-like"/>
    <property type="match status" value="1"/>
</dbReference>
<dbReference type="SUPFAM" id="SSF55073">
    <property type="entry name" value="Nucleotide cyclase"/>
    <property type="match status" value="1"/>
</dbReference>
<dbReference type="InterPro" id="IPR050697">
    <property type="entry name" value="Adenylyl/Guanylyl_Cyclase_3/4"/>
</dbReference>
<dbReference type="GO" id="GO:0035556">
    <property type="term" value="P:intracellular signal transduction"/>
    <property type="evidence" value="ECO:0007669"/>
    <property type="project" value="InterPro"/>
</dbReference>
<dbReference type="PANTHER" id="PTHR43081">
    <property type="entry name" value="ADENYLATE CYCLASE, TERMINAL-DIFFERENTIATION SPECIFIC-RELATED"/>
    <property type="match status" value="1"/>
</dbReference>
<dbReference type="SMART" id="SM00028">
    <property type="entry name" value="TPR"/>
    <property type="match status" value="4"/>
</dbReference>
<dbReference type="InterPro" id="IPR029787">
    <property type="entry name" value="Nucleotide_cyclase"/>
</dbReference>
<dbReference type="EMBL" id="AP021875">
    <property type="protein sequence ID" value="BBO78235.1"/>
    <property type="molecule type" value="Genomic_DNA"/>
</dbReference>
<feature type="repeat" description="TPR" evidence="1">
    <location>
        <begin position="496"/>
        <end position="529"/>
    </location>
</feature>
<proteinExistence type="predicted"/>
<dbReference type="PROSITE" id="PS50293">
    <property type="entry name" value="TPR_REGION"/>
    <property type="match status" value="1"/>
</dbReference>
<evidence type="ECO:0000256" key="2">
    <source>
        <dbReference type="SAM" id="Phobius"/>
    </source>
</evidence>
<dbReference type="Gene3D" id="3.30.70.1230">
    <property type="entry name" value="Nucleotide cyclase"/>
    <property type="match status" value="1"/>
</dbReference>
<feature type="domain" description="Guanylate cyclase" evidence="3">
    <location>
        <begin position="12"/>
        <end position="126"/>
    </location>
</feature>
<keyword evidence="5" id="KW-1185">Reference proteome</keyword>
<evidence type="ECO:0000313" key="4">
    <source>
        <dbReference type="EMBL" id="BBO78235.1"/>
    </source>
</evidence>
<sequence>MAENATQRKLTAILSADVKGYSKLMGDDDETTVNTITAYRKIISGLIQKHQGRVVDTPGDNILAEFGSALNAVNGAVEIQSTLEIENSKLPENRRMVFRIGINLGDIIHKDECIYGDGVNVAARIESLAEPGGICISRGVYDQVKKKVRQGFEYLGEHAVKNINEPVRIYRILLAPEDEGRIIGEPKAAPTKLKKSASVAIAMLLIASAVLIWLFYPRDPEIESASVEKMVHPWPDKPSIAVLPFDNMSADKDQKYFSDGFTEQIITSLSKIPYIIVIARQSSFAFRDKQMTVQQIAKALGVKYILEGSIQRSNDQLRITAQLIDATSGHHIWAENYDRKIKDIFELQDEIAMKIMAGLQVNIAYESHGRYATVKTTNLKAYEKIIQGSELFLRRTEGDTLQARKLAEEAIALDPDYGIAYTLLGWTHLDDIWFYRSKDRAKSLKTAEQLAHKAIDLSGTDPTSHRLLGCVFMLRKQYEKAIVEMQKAVELSPNSASSIFFYGLVLRFAGRYDEAIPLLEKAIRLNPVTPINYLNNLAWSYALTEQYEKAIPLWNKAIERNPDYLFAYSGLTCSYQLLGNEEKAREAAAEVLRIKPTYTTAQIEEFDISNIEQKNRLLEAYHKAGIPEK</sequence>
<dbReference type="Proteomes" id="UP000427769">
    <property type="component" value="Chromosome"/>
</dbReference>
<dbReference type="InterPro" id="IPR019734">
    <property type="entry name" value="TPR_rpt"/>
</dbReference>
<dbReference type="Pfam" id="PF00211">
    <property type="entry name" value="Guanylate_cyc"/>
    <property type="match status" value="1"/>
</dbReference>
<gene>
    <name evidence="4" type="ORF">DSCW_56520</name>
</gene>
<keyword evidence="2" id="KW-0472">Membrane</keyword>
<dbReference type="KEGG" id="dwd:DSCW_56520"/>
<protein>
    <submittedName>
        <fullName evidence="4">Guanylyl cyclase</fullName>
    </submittedName>
</protein>
<dbReference type="OrthoDB" id="9780888at2"/>
<evidence type="ECO:0000256" key="1">
    <source>
        <dbReference type="PROSITE-ProRule" id="PRU00339"/>
    </source>
</evidence>
<organism evidence="4 5">
    <name type="scientific">Desulfosarcina widdelii</name>
    <dbReference type="NCBI Taxonomy" id="947919"/>
    <lineage>
        <taxon>Bacteria</taxon>
        <taxon>Pseudomonadati</taxon>
        <taxon>Thermodesulfobacteriota</taxon>
        <taxon>Desulfobacteria</taxon>
        <taxon>Desulfobacterales</taxon>
        <taxon>Desulfosarcinaceae</taxon>
        <taxon>Desulfosarcina</taxon>
    </lineage>
</organism>
<dbReference type="Gene3D" id="3.40.50.10610">
    <property type="entry name" value="ABC-type transport auxiliary lipoprotein component"/>
    <property type="match status" value="1"/>
</dbReference>
<dbReference type="Gene3D" id="1.25.40.10">
    <property type="entry name" value="Tetratricopeptide repeat domain"/>
    <property type="match status" value="1"/>
</dbReference>
<dbReference type="AlphaFoldDB" id="A0A5K7ZBU8"/>
<dbReference type="InterPro" id="IPR011990">
    <property type="entry name" value="TPR-like_helical_dom_sf"/>
</dbReference>
<keyword evidence="2" id="KW-0812">Transmembrane</keyword>
<dbReference type="PANTHER" id="PTHR43081:SF19">
    <property type="entry name" value="PH-SENSITIVE ADENYLATE CYCLASE RV1264"/>
    <property type="match status" value="1"/>
</dbReference>
<feature type="transmembrane region" description="Helical" evidence="2">
    <location>
        <begin position="197"/>
        <end position="216"/>
    </location>
</feature>
<dbReference type="Pfam" id="PF00515">
    <property type="entry name" value="TPR_1"/>
    <property type="match status" value="1"/>
</dbReference>
<dbReference type="PROSITE" id="PS50125">
    <property type="entry name" value="GUANYLATE_CYCLASE_2"/>
    <property type="match status" value="1"/>
</dbReference>
<dbReference type="Pfam" id="PF13181">
    <property type="entry name" value="TPR_8"/>
    <property type="match status" value="2"/>
</dbReference>
<dbReference type="CDD" id="cd07302">
    <property type="entry name" value="CHD"/>
    <property type="match status" value="1"/>
</dbReference>
<name>A0A5K7ZBU8_9BACT</name>
<keyword evidence="2" id="KW-1133">Transmembrane helix</keyword>